<evidence type="ECO:0000313" key="1">
    <source>
        <dbReference type="EMBL" id="MCD7459195.1"/>
    </source>
</evidence>
<protein>
    <submittedName>
        <fullName evidence="1">Uncharacterized protein</fullName>
    </submittedName>
</protein>
<name>A0ABS8SK74_DATST</name>
<dbReference type="Proteomes" id="UP000823775">
    <property type="component" value="Unassembled WGS sequence"/>
</dbReference>
<dbReference type="EMBL" id="JACEIK010000566">
    <property type="protein sequence ID" value="MCD7459195.1"/>
    <property type="molecule type" value="Genomic_DNA"/>
</dbReference>
<reference evidence="1 2" key="1">
    <citation type="journal article" date="2021" name="BMC Genomics">
        <title>Datura genome reveals duplications of psychoactive alkaloid biosynthetic genes and high mutation rate following tissue culture.</title>
        <authorList>
            <person name="Rajewski A."/>
            <person name="Carter-House D."/>
            <person name="Stajich J."/>
            <person name="Litt A."/>
        </authorList>
    </citation>
    <scope>NUCLEOTIDE SEQUENCE [LARGE SCALE GENOMIC DNA]</scope>
    <source>
        <strain evidence="1">AR-01</strain>
    </source>
</reference>
<feature type="non-terminal residue" evidence="1">
    <location>
        <position position="89"/>
    </location>
</feature>
<keyword evidence="2" id="KW-1185">Reference proteome</keyword>
<sequence>MEVIGRCLRIDSKNNSITRSSSFLRTVKMTIFAVKIQQDINHVRWDRVGSSIVLSGYSNSKESEDFGNKKSSEDYIAISWRRKRIDIPA</sequence>
<accession>A0ABS8SK74</accession>
<evidence type="ECO:0000313" key="2">
    <source>
        <dbReference type="Proteomes" id="UP000823775"/>
    </source>
</evidence>
<proteinExistence type="predicted"/>
<organism evidence="1 2">
    <name type="scientific">Datura stramonium</name>
    <name type="common">Jimsonweed</name>
    <name type="synonym">Common thornapple</name>
    <dbReference type="NCBI Taxonomy" id="4076"/>
    <lineage>
        <taxon>Eukaryota</taxon>
        <taxon>Viridiplantae</taxon>
        <taxon>Streptophyta</taxon>
        <taxon>Embryophyta</taxon>
        <taxon>Tracheophyta</taxon>
        <taxon>Spermatophyta</taxon>
        <taxon>Magnoliopsida</taxon>
        <taxon>eudicotyledons</taxon>
        <taxon>Gunneridae</taxon>
        <taxon>Pentapetalae</taxon>
        <taxon>asterids</taxon>
        <taxon>lamiids</taxon>
        <taxon>Solanales</taxon>
        <taxon>Solanaceae</taxon>
        <taxon>Solanoideae</taxon>
        <taxon>Datureae</taxon>
        <taxon>Datura</taxon>
    </lineage>
</organism>
<gene>
    <name evidence="1" type="ORF">HAX54_040272</name>
</gene>
<comment type="caution">
    <text evidence="1">The sequence shown here is derived from an EMBL/GenBank/DDBJ whole genome shotgun (WGS) entry which is preliminary data.</text>
</comment>